<accession>A0A1V4SK04</accession>
<keyword evidence="1" id="KW-1133">Transmembrane helix</keyword>
<organism evidence="2 3">
    <name type="scientific">Ruminiclostridium hungatei</name>
    <name type="common">Clostridium hungatei</name>
    <dbReference type="NCBI Taxonomy" id="48256"/>
    <lineage>
        <taxon>Bacteria</taxon>
        <taxon>Bacillati</taxon>
        <taxon>Bacillota</taxon>
        <taxon>Clostridia</taxon>
        <taxon>Eubacteriales</taxon>
        <taxon>Oscillospiraceae</taxon>
        <taxon>Ruminiclostridium</taxon>
    </lineage>
</organism>
<evidence type="ECO:0000313" key="3">
    <source>
        <dbReference type="Proteomes" id="UP000191554"/>
    </source>
</evidence>
<keyword evidence="1" id="KW-0472">Membrane</keyword>
<proteinExistence type="predicted"/>
<gene>
    <name evidence="2" type="ORF">CLHUN_17860</name>
</gene>
<protein>
    <submittedName>
        <fullName evidence="2">Uncharacterized protein</fullName>
    </submittedName>
</protein>
<reference evidence="2 3" key="1">
    <citation type="submission" date="2017-03" db="EMBL/GenBank/DDBJ databases">
        <title>Genome sequence of Clostridium hungatei DSM 14427.</title>
        <authorList>
            <person name="Poehlein A."/>
            <person name="Daniel R."/>
        </authorList>
    </citation>
    <scope>NUCLEOTIDE SEQUENCE [LARGE SCALE GENOMIC DNA]</scope>
    <source>
        <strain evidence="2 3">DSM 14427</strain>
    </source>
</reference>
<dbReference type="STRING" id="48256.CLHUN_17860"/>
<keyword evidence="3" id="KW-1185">Reference proteome</keyword>
<sequence length="1391" mass="156078">MKHKYCGYLSLFTILNIILSSIYINAASSSFDFANVAPNIPLVLAEAENNSVDLVIATDYQGTRLDGIIAKINQLEQRARERGVDLKASFLTGKKEIVSRTVTRKKQNLVRYAYINTYDYKYGSTTLKNRIPIEYDSSVKFEQDIYHTPEFPKGEAFSWTRGYGSYGAGGGLYRELCWRRYDGSVYEYWAQGYIPIQMYNPDNISGTVVNYDFITQNSHIYTQTYSSSYYYNYPDNFEPIDFYSMDVTCPAQWSVKATSDSTYVEKVEALDFSKLDDAVREEGKKYLLLLTDSKRDISFQYPFGQYYPFGSMRKDNVGKFCKEATVYIAAPSEVINTKMPVNYPDYLSPADKQDMSLAEVFAASSRNKVYLPAELDAALDNLLANALPKGKKVDVVIATDYRKEKLTALNNQLNTTRANALEKGVDLQTCVLNNEMKIGTRKVYAPREAYSRNVNITFNQQITYERSSYGSQVYSYPDKTVTLKIPYETCDISQGEALPAFSKSENYSCTISEQKTDISYMNTSNWGLVVNKVERYYDLEIFDPHNKAATLVTYRLDSELTFIDFINGGRDGFQSCITNIKINSVDAGWHLDNCYDKEYIGEVKAVDFSGIDTLGLRADSRKYIIYLTAESGLPGYGDDFGDYYGFGSLTKASYEGYMSKYDFTSYVAAPEAALDLLLSDSSGAVDYTAQKQDFSLQAVLNKQPYAGMYYDTGSLKTALEDIVFINGIHVQNKVDIIAATDYGGSELDMLSEGLKEIGGILADRGYDVNSSIIDGACSRFLAVDSYRGVNTEKVLEAANLAGRSGADKIFIAAMKGEGNTISSAYGTYYGFGSLSRSFINELVNSRFTTYNLTSKVNLDYKLTGAGISLPSQNATLRDITNNSVNGGGQNTGSLKQLENQIINRYKPFSKGTGQTVYMIIGEAYLSTSLLGKDYESDPVCEQEWKIAAHEPEVFENSQGLNSRVGRYLSSIDTALDKVGKYDIVGRIQDNPKNDREWRHLFGAFSKWSGDSAPITVYVHRRPVAGFQVSLSKAGELCKVSVEDTSYDIDHMSLSNRGIVQYRWQYRQQGSQSWLDGRLPVQLPYGGIYDVKLQVRDMEGAWSLPYQVEIDTADSPPSIDASPFSYTGNGPLNITITAEDNGENDLVLAGSPRWPKTSYALTRSKVKPTAGWVGLESKVYSLPPVTGDGTYYLHMQAFDTSGKSFYRLRGPYSIEPVSAGGFFITMMLDAAWRDYYFDTSRGTDRNHDGKIDLYERRPDTNIGTLKLPVNYYGLIAYPRTHIKAGYRIKGKIELGGKPDWAAFKANYQVNRKKCTDTVVLTCDGGQTYSFDWVIPPETDDGSFINFDIVMKKGETTYGNEKWEDEWYMKNTSRNVLYIRGKATDDLIFVQSH</sequence>
<dbReference type="RefSeq" id="WP_080064234.1">
    <property type="nucleotide sequence ID" value="NZ_MZGX01000010.1"/>
</dbReference>
<dbReference type="Proteomes" id="UP000191554">
    <property type="component" value="Unassembled WGS sequence"/>
</dbReference>
<comment type="caution">
    <text evidence="2">The sequence shown here is derived from an EMBL/GenBank/DDBJ whole genome shotgun (WGS) entry which is preliminary data.</text>
</comment>
<evidence type="ECO:0000256" key="1">
    <source>
        <dbReference type="SAM" id="Phobius"/>
    </source>
</evidence>
<feature type="transmembrane region" description="Helical" evidence="1">
    <location>
        <begin position="7"/>
        <end position="26"/>
    </location>
</feature>
<dbReference type="OrthoDB" id="1735970at2"/>
<dbReference type="EMBL" id="MZGX01000010">
    <property type="protein sequence ID" value="OPX44232.1"/>
    <property type="molecule type" value="Genomic_DNA"/>
</dbReference>
<keyword evidence="1" id="KW-0812">Transmembrane</keyword>
<name>A0A1V4SK04_RUMHU</name>
<evidence type="ECO:0000313" key="2">
    <source>
        <dbReference type="EMBL" id="OPX44232.1"/>
    </source>
</evidence>